<sequence>MTVSSSSSRQRASRAGRANRRNLASQFNLMVAGHCFTGKSAYCQTLFDSLDVKQVVPDDPANPPSSILPPDNLSGPTPAPARIEFETDPNSGDRIALRLIDTPGIPIPANIHRDMGADDRSDAHVKSVVPHIASLVDFITQQFERTLLEESKVKRNPKSQDYQVHALLYFLDPQVCFACGGITPIDRYALDQLCARVNVIVCLGKADLLTVRHLGQLRNMVIEDLARFAIPVFAFPEDPDVEYDRAAIALNEELRAMLPFAIVNSEEAEPETVAVDDVDIIAPLPPQEREPRVLGRRYPWGVVEVENPEHCDFLQVKETLFITHAHELKLLTRELYYEQWRTDRLLEIRTSVLGSQSGGPGASQNGGAGAGGAENDDGFAYAQSMASMSRDSLMTGPRPGGMAQDIDGVERKMGQLRT</sequence>
<dbReference type="Pfam" id="PF00735">
    <property type="entry name" value="Septin"/>
    <property type="match status" value="1"/>
</dbReference>
<dbReference type="InterPro" id="IPR027417">
    <property type="entry name" value="P-loop_NTPase"/>
</dbReference>
<feature type="compositionally biased region" description="Gly residues" evidence="2">
    <location>
        <begin position="356"/>
        <end position="372"/>
    </location>
</feature>
<keyword evidence="1" id="KW-0547">Nucleotide-binding</keyword>
<dbReference type="EMBL" id="JADGJQ010000112">
    <property type="protein sequence ID" value="KAJ3169049.1"/>
    <property type="molecule type" value="Genomic_DNA"/>
</dbReference>
<dbReference type="Gene3D" id="3.40.50.300">
    <property type="entry name" value="P-loop containing nucleotide triphosphate hydrolases"/>
    <property type="match status" value="1"/>
</dbReference>
<feature type="compositionally biased region" description="Basic and acidic residues" evidence="2">
    <location>
        <begin position="408"/>
        <end position="418"/>
    </location>
</feature>
<reference evidence="4" key="1">
    <citation type="submission" date="2020-05" db="EMBL/GenBank/DDBJ databases">
        <title>Phylogenomic resolution of chytrid fungi.</title>
        <authorList>
            <person name="Stajich J.E."/>
            <person name="Amses K."/>
            <person name="Simmons R."/>
            <person name="Seto K."/>
            <person name="Myers J."/>
            <person name="Bonds A."/>
            <person name="Quandt C.A."/>
            <person name="Barry K."/>
            <person name="Liu P."/>
            <person name="Grigoriev I."/>
            <person name="Longcore J.E."/>
            <person name="James T.Y."/>
        </authorList>
    </citation>
    <scope>NUCLEOTIDE SEQUENCE</scope>
    <source>
        <strain evidence="4">JEL0379</strain>
    </source>
</reference>
<keyword evidence="5" id="KW-1185">Reference proteome</keyword>
<dbReference type="PANTHER" id="PTHR18884">
    <property type="entry name" value="SEPTIN"/>
    <property type="match status" value="1"/>
</dbReference>
<organism evidence="4 5">
    <name type="scientific">Geranomyces variabilis</name>
    <dbReference type="NCBI Taxonomy" id="109894"/>
    <lineage>
        <taxon>Eukaryota</taxon>
        <taxon>Fungi</taxon>
        <taxon>Fungi incertae sedis</taxon>
        <taxon>Chytridiomycota</taxon>
        <taxon>Chytridiomycota incertae sedis</taxon>
        <taxon>Chytridiomycetes</taxon>
        <taxon>Spizellomycetales</taxon>
        <taxon>Powellomycetaceae</taxon>
        <taxon>Geranomyces</taxon>
    </lineage>
</organism>
<dbReference type="PROSITE" id="PS51719">
    <property type="entry name" value="G_SEPTIN"/>
    <property type="match status" value="1"/>
</dbReference>
<evidence type="ECO:0000313" key="4">
    <source>
        <dbReference type="EMBL" id="KAJ3169049.1"/>
    </source>
</evidence>
<evidence type="ECO:0000256" key="1">
    <source>
        <dbReference type="RuleBase" id="RU004560"/>
    </source>
</evidence>
<feature type="domain" description="Septin-type G" evidence="3">
    <location>
        <begin position="23"/>
        <end position="347"/>
    </location>
</feature>
<evidence type="ECO:0000313" key="5">
    <source>
        <dbReference type="Proteomes" id="UP001212152"/>
    </source>
</evidence>
<evidence type="ECO:0000259" key="3">
    <source>
        <dbReference type="PROSITE" id="PS51719"/>
    </source>
</evidence>
<proteinExistence type="inferred from homology"/>
<gene>
    <name evidence="4" type="ORF">HDU87_000876</name>
</gene>
<evidence type="ECO:0000256" key="2">
    <source>
        <dbReference type="SAM" id="MobiDB-lite"/>
    </source>
</evidence>
<keyword evidence="1" id="KW-0342">GTP-binding</keyword>
<name>A0AAD5TC05_9FUNG</name>
<feature type="region of interest" description="Disordered" evidence="2">
    <location>
        <begin position="354"/>
        <end position="418"/>
    </location>
</feature>
<dbReference type="GO" id="GO:0005525">
    <property type="term" value="F:GTP binding"/>
    <property type="evidence" value="ECO:0007669"/>
    <property type="project" value="UniProtKB-KW"/>
</dbReference>
<dbReference type="InterPro" id="IPR030379">
    <property type="entry name" value="G_SEPTIN_dom"/>
</dbReference>
<accession>A0AAD5TC05</accession>
<dbReference type="SUPFAM" id="SSF52540">
    <property type="entry name" value="P-loop containing nucleoside triphosphate hydrolases"/>
    <property type="match status" value="1"/>
</dbReference>
<dbReference type="AlphaFoldDB" id="A0AAD5TC05"/>
<comment type="caution">
    <text evidence="4">The sequence shown here is derived from an EMBL/GenBank/DDBJ whole genome shotgun (WGS) entry which is preliminary data.</text>
</comment>
<dbReference type="Proteomes" id="UP001212152">
    <property type="component" value="Unassembled WGS sequence"/>
</dbReference>
<comment type="similarity">
    <text evidence="1">Belongs to the TRAFAC class TrmE-Era-EngA-EngB-Septin-like GTPase superfamily. Septin GTPase family.</text>
</comment>
<protein>
    <recommendedName>
        <fullName evidence="3">Septin-type G domain-containing protein</fullName>
    </recommendedName>
</protein>
<feature type="region of interest" description="Disordered" evidence="2">
    <location>
        <begin position="57"/>
        <end position="87"/>
    </location>
</feature>